<reference evidence="2" key="1">
    <citation type="submission" date="2020-03" db="EMBL/GenBank/DDBJ databases">
        <title>Draft Genome Sequence of Cylindrodendrum hubeiense.</title>
        <authorList>
            <person name="Buettner E."/>
            <person name="Kellner H."/>
        </authorList>
    </citation>
    <scope>NUCLEOTIDE SEQUENCE</scope>
    <source>
        <strain evidence="2">IHI 201604</strain>
    </source>
</reference>
<organism evidence="2 3">
    <name type="scientific">Cylindrodendrum hubeiense</name>
    <dbReference type="NCBI Taxonomy" id="595255"/>
    <lineage>
        <taxon>Eukaryota</taxon>
        <taxon>Fungi</taxon>
        <taxon>Dikarya</taxon>
        <taxon>Ascomycota</taxon>
        <taxon>Pezizomycotina</taxon>
        <taxon>Sordariomycetes</taxon>
        <taxon>Hypocreomycetidae</taxon>
        <taxon>Hypocreales</taxon>
        <taxon>Nectriaceae</taxon>
        <taxon>Cylindrodendrum</taxon>
    </lineage>
</organism>
<feature type="transmembrane region" description="Helical" evidence="1">
    <location>
        <begin position="138"/>
        <end position="162"/>
    </location>
</feature>
<evidence type="ECO:0000313" key="3">
    <source>
        <dbReference type="Proteomes" id="UP000722485"/>
    </source>
</evidence>
<name>A0A9P5HHG0_9HYPO</name>
<dbReference type="AlphaFoldDB" id="A0A9P5HHG0"/>
<dbReference type="OrthoDB" id="3540210at2759"/>
<proteinExistence type="predicted"/>
<evidence type="ECO:0000256" key="1">
    <source>
        <dbReference type="SAM" id="Phobius"/>
    </source>
</evidence>
<keyword evidence="1" id="KW-1133">Transmembrane helix</keyword>
<comment type="caution">
    <text evidence="2">The sequence shown here is derived from an EMBL/GenBank/DDBJ whole genome shotgun (WGS) entry which is preliminary data.</text>
</comment>
<feature type="transmembrane region" description="Helical" evidence="1">
    <location>
        <begin position="549"/>
        <end position="573"/>
    </location>
</feature>
<keyword evidence="1" id="KW-0472">Membrane</keyword>
<dbReference type="Proteomes" id="UP000722485">
    <property type="component" value="Unassembled WGS sequence"/>
</dbReference>
<keyword evidence="1" id="KW-0812">Transmembrane</keyword>
<keyword evidence="3" id="KW-1185">Reference proteome</keyword>
<dbReference type="EMBL" id="JAANBB010000047">
    <property type="protein sequence ID" value="KAF7553351.1"/>
    <property type="molecule type" value="Genomic_DNA"/>
</dbReference>
<accession>A0A9P5HHG0</accession>
<gene>
    <name evidence="2" type="ORF">G7Z17_g3704</name>
</gene>
<protein>
    <submittedName>
        <fullName evidence="2">Uncharacterized protein</fullName>
    </submittedName>
</protein>
<feature type="transmembrane region" description="Helical" evidence="1">
    <location>
        <begin position="41"/>
        <end position="66"/>
    </location>
</feature>
<evidence type="ECO:0000313" key="2">
    <source>
        <dbReference type="EMBL" id="KAF7553351.1"/>
    </source>
</evidence>
<sequence>MATNTNFYVKPEYVERGGWTNWDGNAISHGQITVGKNLGDLIAVFMGMFITLVEGGLWTILAIFIFDISRNRRHHPRSSQQDGCPPPPPLGNMDGLYHQQQTVLRNGGSSIYIASTYLKLWMTWGFLNWSNAGRNLPVMFLALLSFSFFFVAMPFITAYRLVEHQGDVVMIRSPNCGFWTTNLIDNEATGYNNFKNQSWEAMTYVDSCYEGDAESALCDKFLPQRQLPVHKEFPAFTMETQYLDSHKDFGINAPKDDRINMKRITTCAPLNINNFTKIHNGTLPGEEITSVYFGRSANSLQTYNVSNYQFTAKPGYNLDYYGNGTAYGATFEPISELQHDDADVSIILFNNNGIFIQGEDGACTDPMFSATKIRINTDPDYYLADNLITGIGCIDQYSFSNPVSGEYTKLASWQDASKNATFVDGLSRRQFAAYITLGSSQGYPGGIGIDTRILSSEALRAKKHPGLVFYLQAPIPNDQWKKEVEYWFKIGLAKMQLLPLKVAMGPPDPTIPGLDNILPLLSAGQDDLVDMICSSQKVHNPDFKNLHRFGTIVLVVVGGLLILVPALVTRLLISRLRKRDNALAWSAYGQLQLQRMAAEGAGVHGWKGLEDEVPFLDPSDVLVGDIDVYNTADGGIPHPKWIGPDQEMARNDDDESAFDGNAPTHGSGSTFNRVINL</sequence>